<comment type="catalytic activity">
    <reaction evidence="1">
        <text>ATP + protein L-histidine = ADP + protein N-phospho-L-histidine.</text>
        <dbReference type="EC" id="2.7.13.3"/>
    </reaction>
</comment>
<sequence length="1078" mass="119935">MIKLFSRYRTAFFFIVLLWVLYCQPVHAQEKLRFNHITAEEGLSNRSVLAVSQDAMGFMWAGTMDGLNRYDGKTIRIYRSFYESNPMSPSIKITSLVSGNGYLWIGTNNGLYAHLPGTDSFYRVPTAAAMEPTGNTIKAIFASDSGSMLIAAPGGLSLIKTGPRFIAIPVKAASGTDDTLLKNIQYISSDSSGNILLGTAAGLYACSKAALHQNQAIRLQCIRSHINVSAIACDRNHQLWVGTQNAGVYLFTAEKKLAHHYTAQNGPQGSVVSNTIRKILCSADGRVWIGTLKGLNIYNPTNQTLHTCTNDPDDPQSLNFNSIHDIFQDQQGNVWIGTFFGGLNMTTRYQTPFTSYQNNRNANSISSNIISSILGDASGNLWIGTEAEGINYFNRTAHRFTHLKNDGTPFSISSNLIKAMLLDEKNRIWVGFFNGELNVIDSLHRTIERIRQTNIHAPPDADDIITLAQDGHGNIWIGNEEAGVNIYDPVTRSFHTFDEAYPGKKLSSNAITHLYRDSKNNMWIGTKKGLNVLYAVSGQLVQYTRENTNPRLLSDYIYCITEDQNQVIWFGSYSGLSFLNPATAQPQTFTTQNGLSGSKVVGIVADDQNHLWISTNNGISRLDAARKQFTVYNTQDGLPGQAFNYNSRYRDQNGSIFFGGYNGLVSFDPRQIEANPVPPPVELVEMTVNGAGFKIPSPSRQAPALITLSHDENNLVFHYAVLNFIKPEKNRSAYKLEGFDQQWNYTGAHTAAYSNLPPGNYTLLIKAANNDGVWNLARPMARFTIRPPLWKTWWAYTLYALAFLLATGAVFWFLQSRASLKRKLEYEHALNVKQRELQQMKTDFFTHVSHEIRTPLTMIMGPAEMLLDNALDRNSEKKLLASIKSNADRMLKLSNDLLDFMKADSGYTQLHPVKNDLVAFCRDVFEKFSVAAAEKNIRYRFDAAAPAIDLYFDPHYMEIVFYNLLSNALKFTPPGGRVSMQLIMLENGDAEISICDNGAGIPPESSEKIFTQFFQVDAAGDKKTGTGIGLALSKILVTLHGGNIRFTSTLSETHGENKTCFFVSLKGGQDHFLQPGDN</sequence>
<dbReference type="SUPFAM" id="SSF63829">
    <property type="entry name" value="Calcium-dependent phosphotriesterase"/>
    <property type="match status" value="3"/>
</dbReference>
<dbReference type="Pfam" id="PF02518">
    <property type="entry name" value="HATPase_c"/>
    <property type="match status" value="1"/>
</dbReference>
<evidence type="ECO:0000256" key="1">
    <source>
        <dbReference type="ARBA" id="ARBA00000085"/>
    </source>
</evidence>
<evidence type="ECO:0000259" key="5">
    <source>
        <dbReference type="PROSITE" id="PS50109"/>
    </source>
</evidence>
<dbReference type="PANTHER" id="PTHR43547">
    <property type="entry name" value="TWO-COMPONENT HISTIDINE KINASE"/>
    <property type="match status" value="1"/>
</dbReference>
<dbReference type="InterPro" id="IPR003594">
    <property type="entry name" value="HATPase_dom"/>
</dbReference>
<evidence type="ECO:0000313" key="7">
    <source>
        <dbReference type="Proteomes" id="UP001199816"/>
    </source>
</evidence>
<evidence type="ECO:0000313" key="6">
    <source>
        <dbReference type="EMBL" id="MCD2425406.1"/>
    </source>
</evidence>
<dbReference type="InterPro" id="IPR005467">
    <property type="entry name" value="His_kinase_dom"/>
</dbReference>
<dbReference type="PRINTS" id="PR00344">
    <property type="entry name" value="BCTRLSENSOR"/>
</dbReference>
<dbReference type="InterPro" id="IPR036890">
    <property type="entry name" value="HATPase_C_sf"/>
</dbReference>
<dbReference type="SUPFAM" id="SSF47384">
    <property type="entry name" value="Homodimeric domain of signal transducing histidine kinase"/>
    <property type="match status" value="1"/>
</dbReference>
<reference evidence="6 7" key="1">
    <citation type="submission" date="2021-11" db="EMBL/GenBank/DDBJ databases">
        <title>Genomic of Niabella pedocola.</title>
        <authorList>
            <person name="Wu T."/>
        </authorList>
    </citation>
    <scope>NUCLEOTIDE SEQUENCE [LARGE SCALE GENOMIC DNA]</scope>
    <source>
        <strain evidence="6 7">JCM 31011</strain>
    </source>
</reference>
<dbReference type="InterPro" id="IPR036097">
    <property type="entry name" value="HisK_dim/P_sf"/>
</dbReference>
<dbReference type="Pfam" id="PF07495">
    <property type="entry name" value="Y_Y_Y"/>
    <property type="match status" value="1"/>
</dbReference>
<name>A0ABS8PZP4_9BACT</name>
<dbReference type="Gene3D" id="1.10.287.130">
    <property type="match status" value="1"/>
</dbReference>
<dbReference type="Proteomes" id="UP001199816">
    <property type="component" value="Unassembled WGS sequence"/>
</dbReference>
<feature type="domain" description="Histidine kinase" evidence="5">
    <location>
        <begin position="847"/>
        <end position="1069"/>
    </location>
</feature>
<keyword evidence="3" id="KW-0597">Phosphoprotein</keyword>
<keyword evidence="6" id="KW-0067">ATP-binding</keyword>
<dbReference type="PANTHER" id="PTHR43547:SF2">
    <property type="entry name" value="HYBRID SIGNAL TRANSDUCTION HISTIDINE KINASE C"/>
    <property type="match status" value="1"/>
</dbReference>
<evidence type="ECO:0000256" key="3">
    <source>
        <dbReference type="ARBA" id="ARBA00022553"/>
    </source>
</evidence>
<dbReference type="Pfam" id="PF00512">
    <property type="entry name" value="HisKA"/>
    <property type="match status" value="1"/>
</dbReference>
<dbReference type="CDD" id="cd00082">
    <property type="entry name" value="HisKA"/>
    <property type="match status" value="1"/>
</dbReference>
<dbReference type="EMBL" id="JAJNEC010000007">
    <property type="protein sequence ID" value="MCD2425406.1"/>
    <property type="molecule type" value="Genomic_DNA"/>
</dbReference>
<dbReference type="Gene3D" id="2.130.10.10">
    <property type="entry name" value="YVTN repeat-like/Quinoprotein amine dehydrogenase"/>
    <property type="match status" value="2"/>
</dbReference>
<dbReference type="GO" id="GO:0005524">
    <property type="term" value="F:ATP binding"/>
    <property type="evidence" value="ECO:0007669"/>
    <property type="project" value="UniProtKB-KW"/>
</dbReference>
<keyword evidence="4" id="KW-0812">Transmembrane</keyword>
<keyword evidence="4" id="KW-0472">Membrane</keyword>
<keyword evidence="7" id="KW-1185">Reference proteome</keyword>
<dbReference type="Gene3D" id="3.30.565.10">
    <property type="entry name" value="Histidine kinase-like ATPase, C-terminal domain"/>
    <property type="match status" value="1"/>
</dbReference>
<dbReference type="Gene3D" id="2.60.40.10">
    <property type="entry name" value="Immunoglobulins"/>
    <property type="match status" value="1"/>
</dbReference>
<dbReference type="CDD" id="cd00075">
    <property type="entry name" value="HATPase"/>
    <property type="match status" value="1"/>
</dbReference>
<dbReference type="SMART" id="SM00388">
    <property type="entry name" value="HisKA"/>
    <property type="match status" value="1"/>
</dbReference>
<dbReference type="SMART" id="SM00387">
    <property type="entry name" value="HATPase_c"/>
    <property type="match status" value="1"/>
</dbReference>
<accession>A0ABS8PZP4</accession>
<keyword evidence="4" id="KW-1133">Transmembrane helix</keyword>
<evidence type="ECO:0000256" key="2">
    <source>
        <dbReference type="ARBA" id="ARBA00012438"/>
    </source>
</evidence>
<dbReference type="InterPro" id="IPR015943">
    <property type="entry name" value="WD40/YVTN_repeat-like_dom_sf"/>
</dbReference>
<dbReference type="RefSeq" id="WP_231007891.1">
    <property type="nucleotide sequence ID" value="NZ_JAJNEC010000007.1"/>
</dbReference>
<gene>
    <name evidence="6" type="ORF">LQ567_21660</name>
</gene>
<dbReference type="InterPro" id="IPR011110">
    <property type="entry name" value="Reg_prop"/>
</dbReference>
<comment type="caution">
    <text evidence="6">The sequence shown here is derived from an EMBL/GenBank/DDBJ whole genome shotgun (WGS) entry which is preliminary data.</text>
</comment>
<dbReference type="InterPro" id="IPR003661">
    <property type="entry name" value="HisK_dim/P_dom"/>
</dbReference>
<dbReference type="InterPro" id="IPR004358">
    <property type="entry name" value="Sig_transdc_His_kin-like_C"/>
</dbReference>
<evidence type="ECO:0000256" key="4">
    <source>
        <dbReference type="SAM" id="Phobius"/>
    </source>
</evidence>
<dbReference type="EC" id="2.7.13.3" evidence="2"/>
<dbReference type="Pfam" id="PF07494">
    <property type="entry name" value="Reg_prop"/>
    <property type="match status" value="4"/>
</dbReference>
<dbReference type="InterPro" id="IPR011123">
    <property type="entry name" value="Y_Y_Y"/>
</dbReference>
<keyword evidence="6" id="KW-0547">Nucleotide-binding</keyword>
<protein>
    <recommendedName>
        <fullName evidence="2">histidine kinase</fullName>
        <ecNumber evidence="2">2.7.13.3</ecNumber>
    </recommendedName>
</protein>
<organism evidence="6 7">
    <name type="scientific">Niabella pedocola</name>
    <dbReference type="NCBI Taxonomy" id="1752077"/>
    <lineage>
        <taxon>Bacteria</taxon>
        <taxon>Pseudomonadati</taxon>
        <taxon>Bacteroidota</taxon>
        <taxon>Chitinophagia</taxon>
        <taxon>Chitinophagales</taxon>
        <taxon>Chitinophagaceae</taxon>
        <taxon>Niabella</taxon>
    </lineage>
</organism>
<dbReference type="SUPFAM" id="SSF55874">
    <property type="entry name" value="ATPase domain of HSP90 chaperone/DNA topoisomerase II/histidine kinase"/>
    <property type="match status" value="1"/>
</dbReference>
<dbReference type="InterPro" id="IPR013783">
    <property type="entry name" value="Ig-like_fold"/>
</dbReference>
<proteinExistence type="predicted"/>
<dbReference type="PROSITE" id="PS50109">
    <property type="entry name" value="HIS_KIN"/>
    <property type="match status" value="1"/>
</dbReference>
<feature type="transmembrane region" description="Helical" evidence="4">
    <location>
        <begin position="793"/>
        <end position="814"/>
    </location>
</feature>